<accession>A0ABN6ZMX4</accession>
<dbReference type="RefSeq" id="WP_338252747.1">
    <property type="nucleotide sequence ID" value="NZ_AP028907.1"/>
</dbReference>
<sequence length="94" mass="9734">MEDHVYETCLGLREALRVTARLLCQLARQLGFCELADGGEPPIEDAALLLEETGVEPPAPLPSLVASCSGAVNVLLLLGSAASRIGVAPLGRPA</sequence>
<proteinExistence type="predicted"/>
<gene>
    <name evidence="1" type="ORF">PABY_11310</name>
</gene>
<dbReference type="Proteomes" id="UP001341135">
    <property type="component" value="Chromosome"/>
</dbReference>
<evidence type="ECO:0000313" key="1">
    <source>
        <dbReference type="EMBL" id="BES81564.1"/>
    </source>
</evidence>
<dbReference type="EMBL" id="AP028907">
    <property type="protein sequence ID" value="BES81564.1"/>
    <property type="molecule type" value="Genomic_DNA"/>
</dbReference>
<protein>
    <submittedName>
        <fullName evidence="1">Uncharacterized protein</fullName>
    </submittedName>
</protein>
<keyword evidence="2" id="KW-1185">Reference proteome</keyword>
<organism evidence="1 2">
    <name type="scientific">Pyrodictium abyssi</name>
    <dbReference type="NCBI Taxonomy" id="54256"/>
    <lineage>
        <taxon>Archaea</taxon>
        <taxon>Thermoproteota</taxon>
        <taxon>Thermoprotei</taxon>
        <taxon>Desulfurococcales</taxon>
        <taxon>Pyrodictiaceae</taxon>
        <taxon>Pyrodictium</taxon>
    </lineage>
</organism>
<dbReference type="GeneID" id="89289149"/>
<name>A0ABN6ZMX4_9CREN</name>
<evidence type="ECO:0000313" key="2">
    <source>
        <dbReference type="Proteomes" id="UP001341135"/>
    </source>
</evidence>
<reference evidence="1 2" key="1">
    <citation type="submission" date="2023-09" db="EMBL/GenBank/DDBJ databases">
        <title>Pyrofollis japonicus gen. nov. sp. nov., a novel member of the family Pyrodictiaceae isolated from the Iheya North hydrothermal field.</title>
        <authorList>
            <person name="Miyazaki U."/>
            <person name="Sanari M."/>
            <person name="Tame A."/>
            <person name="Kitajima M."/>
            <person name="Okamoto A."/>
            <person name="Sawayama S."/>
            <person name="Miyazaki J."/>
            <person name="Takai K."/>
            <person name="Nakagawa S."/>
        </authorList>
    </citation>
    <scope>NUCLEOTIDE SEQUENCE [LARGE SCALE GENOMIC DNA]</scope>
    <source>
        <strain evidence="1 2">AV2</strain>
    </source>
</reference>